<proteinExistence type="predicted"/>
<comment type="caution">
    <text evidence="1">The sequence shown here is derived from an EMBL/GenBank/DDBJ whole genome shotgun (WGS) entry which is preliminary data.</text>
</comment>
<gene>
    <name evidence="1" type="ORF">H5410_061734</name>
</gene>
<accession>A0A9J5WA33</accession>
<dbReference type="OrthoDB" id="10615190at2759"/>
<organism evidence="1 2">
    <name type="scientific">Solanum commersonii</name>
    <name type="common">Commerson's wild potato</name>
    <name type="synonym">Commerson's nightshade</name>
    <dbReference type="NCBI Taxonomy" id="4109"/>
    <lineage>
        <taxon>Eukaryota</taxon>
        <taxon>Viridiplantae</taxon>
        <taxon>Streptophyta</taxon>
        <taxon>Embryophyta</taxon>
        <taxon>Tracheophyta</taxon>
        <taxon>Spermatophyta</taxon>
        <taxon>Magnoliopsida</taxon>
        <taxon>eudicotyledons</taxon>
        <taxon>Gunneridae</taxon>
        <taxon>Pentapetalae</taxon>
        <taxon>asterids</taxon>
        <taxon>lamiids</taxon>
        <taxon>Solanales</taxon>
        <taxon>Solanaceae</taxon>
        <taxon>Solanoideae</taxon>
        <taxon>Solaneae</taxon>
        <taxon>Solanum</taxon>
    </lineage>
</organism>
<keyword evidence="2" id="KW-1185">Reference proteome</keyword>
<evidence type="ECO:0000313" key="1">
    <source>
        <dbReference type="EMBL" id="KAG5571968.1"/>
    </source>
</evidence>
<protein>
    <submittedName>
        <fullName evidence="1">Uncharacterized protein</fullName>
    </submittedName>
</protein>
<dbReference type="EMBL" id="JACXVP010000012">
    <property type="protein sequence ID" value="KAG5571968.1"/>
    <property type="molecule type" value="Genomic_DNA"/>
</dbReference>
<dbReference type="Proteomes" id="UP000824120">
    <property type="component" value="Chromosome 12"/>
</dbReference>
<dbReference type="AlphaFoldDB" id="A0A9J5WA33"/>
<evidence type="ECO:0000313" key="2">
    <source>
        <dbReference type="Proteomes" id="UP000824120"/>
    </source>
</evidence>
<reference evidence="1 2" key="1">
    <citation type="submission" date="2020-09" db="EMBL/GenBank/DDBJ databases">
        <title>De no assembly of potato wild relative species, Solanum commersonii.</title>
        <authorList>
            <person name="Cho K."/>
        </authorList>
    </citation>
    <scope>NUCLEOTIDE SEQUENCE [LARGE SCALE GENOMIC DNA]</scope>
    <source>
        <strain evidence="1">LZ3.2</strain>
        <tissue evidence="1">Leaf</tissue>
    </source>
</reference>
<name>A0A9J5WA33_SOLCO</name>
<sequence>MNLALPKNNIKEISRSFMIIIVDYLHQGGHLKYVALVKSLILLKVIDYRALIDFLLRVELLWRKNQSLTSTIDNVSCPTLIDEEDKPEISFMPNVD</sequence>